<keyword evidence="1" id="KW-1185">Reference proteome</keyword>
<proteinExistence type="predicted"/>
<evidence type="ECO:0000313" key="2">
    <source>
        <dbReference type="WBParaSite" id="nRc.2.0.1.t46490-RA"/>
    </source>
</evidence>
<evidence type="ECO:0000313" key="1">
    <source>
        <dbReference type="Proteomes" id="UP000887565"/>
    </source>
</evidence>
<protein>
    <submittedName>
        <fullName evidence="2">Uncharacterized protein</fullName>
    </submittedName>
</protein>
<name>A0A915L5X6_ROMCU</name>
<dbReference type="WBParaSite" id="nRc.2.0.1.t46490-RA">
    <property type="protein sequence ID" value="nRc.2.0.1.t46490-RA"/>
    <property type="gene ID" value="nRc.2.0.1.g46490"/>
</dbReference>
<organism evidence="1 2">
    <name type="scientific">Romanomermis culicivorax</name>
    <name type="common">Nematode worm</name>
    <dbReference type="NCBI Taxonomy" id="13658"/>
    <lineage>
        <taxon>Eukaryota</taxon>
        <taxon>Metazoa</taxon>
        <taxon>Ecdysozoa</taxon>
        <taxon>Nematoda</taxon>
        <taxon>Enoplea</taxon>
        <taxon>Dorylaimia</taxon>
        <taxon>Mermithida</taxon>
        <taxon>Mermithoidea</taxon>
        <taxon>Mermithidae</taxon>
        <taxon>Romanomermis</taxon>
    </lineage>
</organism>
<dbReference type="Proteomes" id="UP000887565">
    <property type="component" value="Unplaced"/>
</dbReference>
<sequence>MNQFKVIVARSISHVTKCCDNADTKRLISRIYRNSDCCIEHFKLGGVYYIDIWLTLNESTYQCKKAFTRTSFTRQHLTGNDIFLIKELRCSSIFDSGDRKFSWSKLELAVTFSPSGNANRTTIPLTVYCRVTHWQSPFVTEYRMYLEDFFRENEMCLGEKNDNRPDPQIRI</sequence>
<reference evidence="2" key="1">
    <citation type="submission" date="2022-11" db="UniProtKB">
        <authorList>
            <consortium name="WormBaseParasite"/>
        </authorList>
    </citation>
    <scope>IDENTIFICATION</scope>
</reference>
<dbReference type="AlphaFoldDB" id="A0A915L5X6"/>
<accession>A0A915L5X6</accession>